<dbReference type="Gene3D" id="1.10.10.60">
    <property type="entry name" value="Homeodomain-like"/>
    <property type="match status" value="1"/>
</dbReference>
<proteinExistence type="predicted"/>
<protein>
    <recommendedName>
        <fullName evidence="3">RIIB protein</fullName>
    </recommendedName>
</protein>
<evidence type="ECO:0000313" key="2">
    <source>
        <dbReference type="Proteomes" id="UP000224362"/>
    </source>
</evidence>
<gene>
    <name evidence="1" type="ORF">2050H1_213</name>
</gene>
<dbReference type="Proteomes" id="UP000224362">
    <property type="component" value="Segment"/>
</dbReference>
<reference evidence="1 2" key="1">
    <citation type="submission" date="2017-06" db="EMBL/GenBank/DDBJ databases">
        <authorList>
            <person name="Kim H.J."/>
            <person name="Triplett B.A."/>
        </authorList>
    </citation>
    <scope>NUCLEOTIDE SEQUENCE [LARGE SCALE GENOMIC DNA]</scope>
</reference>
<dbReference type="Pfam" id="PF13384">
    <property type="entry name" value="HTH_23"/>
    <property type="match status" value="1"/>
</dbReference>
<evidence type="ECO:0000313" key="1">
    <source>
        <dbReference type="EMBL" id="ASZ78979.1"/>
    </source>
</evidence>
<dbReference type="EMBL" id="MF285619">
    <property type="protein sequence ID" value="ASZ78979.1"/>
    <property type="molecule type" value="Genomic_DNA"/>
</dbReference>
<name>A0A249Y2T4_9CAUD</name>
<accession>A0A249Y2T4</accession>
<organism evidence="1 2">
    <name type="scientific">Serratia phage 2050H1</name>
    <dbReference type="NCBI Taxonomy" id="2024250"/>
    <lineage>
        <taxon>Viruses</taxon>
        <taxon>Duplodnaviria</taxon>
        <taxon>Heunggongvirae</taxon>
        <taxon>Uroviricota</taxon>
        <taxon>Caudoviricetes</taxon>
        <taxon>Pantevenvirales</taxon>
        <taxon>Ackermannviridae</taxon>
        <taxon>Miltonvirus</taxon>
        <taxon>Miltonvirus MAM1</taxon>
    </lineage>
</organism>
<evidence type="ECO:0008006" key="3">
    <source>
        <dbReference type="Google" id="ProtNLM"/>
    </source>
</evidence>
<sequence length="543" mass="60340">MTPTEKSIIKLLKDKVSQSAIAKQLGVPRSTVQRISDMELGVDPASLKSLTNEQITEIHKHFADGISKQAIADRYNVSAKIVARALMVKITEHANQVTVISLSENLADDGSFDDTYEVAPGGVATVTKRRMAIDEGTQVYVGAWLEDSSRYLVFAQIKKHVAGQYRAMLAQKDDLEPLISDHSDAGQFSASEGDALAHLSNSLTNTGLGEIPGYAFTVVYEGSEYPLRGKLNAKGQVGFFDHLINRTVRLAFSSIQSINFTEVDIDESAEVRDVNTKDTLVNKDLDVFLSKHQILILPKQIVIVKDGKPLTIDTSHPSYDAIAKAIQDQDIDAAYTLMEPRKAIAKFSEGHVTLDGKKVYWDGNDITQHSIASRLLKLAISGDIEKVERMAKFMDKVYQNPSAALVQSGRIFEFMAYSDIEIDEDGDILVYKSVRGNYMDKHSGTISNKPGTLVRMSRSFVNDNNSQLCSYGLHVCSLAYLRQCFGNLGQRVVRCKLNPKDIVSITNDYGSSKIRCCEYLVLDDYTSEYNRQYKSIDMTGFYK</sequence>